<dbReference type="GO" id="GO:0004601">
    <property type="term" value="F:peroxidase activity"/>
    <property type="evidence" value="ECO:0007669"/>
    <property type="project" value="UniProtKB-KW"/>
</dbReference>
<feature type="region of interest" description="Disordered" evidence="1">
    <location>
        <begin position="1"/>
        <end position="44"/>
    </location>
</feature>
<accession>H0QV86</accession>
<dbReference type="eggNOG" id="COG0376">
    <property type="taxonomic scope" value="Bacteria"/>
</dbReference>
<dbReference type="STRING" id="1077974.GOEFS_013_00010"/>
<evidence type="ECO:0000313" key="2">
    <source>
        <dbReference type="EMBL" id="GAB16737.1"/>
    </source>
</evidence>
<dbReference type="RefSeq" id="WP_007316075.1">
    <property type="nucleotide sequence ID" value="NZ_BAEH01000013.1"/>
</dbReference>
<keyword evidence="3" id="KW-1185">Reference proteome</keyword>
<sequence length="60" mass="6404">MSDENRTIDETPPIGEAQTEPAEAGGCPVIHGGIKPPVEGGGNRDWWPNALNLKVLQENP</sequence>
<protein>
    <submittedName>
        <fullName evidence="2">Putative catalase/peroxidase</fullName>
    </submittedName>
</protein>
<dbReference type="AlphaFoldDB" id="H0QV86"/>
<feature type="non-terminal residue" evidence="2">
    <location>
        <position position="60"/>
    </location>
</feature>
<gene>
    <name evidence="2" type="ORF">GOEFS_013_00010</name>
</gene>
<organism evidence="2 3">
    <name type="scientific">Gordonia effusa NBRC 100432</name>
    <dbReference type="NCBI Taxonomy" id="1077974"/>
    <lineage>
        <taxon>Bacteria</taxon>
        <taxon>Bacillati</taxon>
        <taxon>Actinomycetota</taxon>
        <taxon>Actinomycetes</taxon>
        <taxon>Mycobacteriales</taxon>
        <taxon>Gordoniaceae</taxon>
        <taxon>Gordonia</taxon>
    </lineage>
</organism>
<keyword evidence="2" id="KW-0560">Oxidoreductase</keyword>
<name>H0QV86_9ACTN</name>
<evidence type="ECO:0000256" key="1">
    <source>
        <dbReference type="SAM" id="MobiDB-lite"/>
    </source>
</evidence>
<dbReference type="EMBL" id="BAEH01000013">
    <property type="protein sequence ID" value="GAB16737.1"/>
    <property type="molecule type" value="Genomic_DNA"/>
</dbReference>
<reference evidence="2 3" key="1">
    <citation type="submission" date="2011-12" db="EMBL/GenBank/DDBJ databases">
        <title>Whole genome shotgun sequence of Gordonia effusa NBRC 100432.</title>
        <authorList>
            <person name="Yoshida I."/>
            <person name="Takarada H."/>
            <person name="Hosoyama A."/>
            <person name="Tsuchikane K."/>
            <person name="Katsumata H."/>
            <person name="Yamazaki S."/>
            <person name="Fujita N."/>
        </authorList>
    </citation>
    <scope>NUCLEOTIDE SEQUENCE [LARGE SCALE GENOMIC DNA]</scope>
    <source>
        <strain evidence="2 3">NBRC 100432</strain>
    </source>
</reference>
<dbReference type="OrthoDB" id="9757939at2"/>
<dbReference type="Proteomes" id="UP000035034">
    <property type="component" value="Unassembled WGS sequence"/>
</dbReference>
<comment type="caution">
    <text evidence="2">The sequence shown here is derived from an EMBL/GenBank/DDBJ whole genome shotgun (WGS) entry which is preliminary data.</text>
</comment>
<keyword evidence="2" id="KW-0575">Peroxidase</keyword>
<evidence type="ECO:0000313" key="3">
    <source>
        <dbReference type="Proteomes" id="UP000035034"/>
    </source>
</evidence>
<proteinExistence type="predicted"/>